<evidence type="ECO:0000313" key="1">
    <source>
        <dbReference type="EMBL" id="CEG18355.1"/>
    </source>
</evidence>
<organism evidence="1 2">
    <name type="scientific">Xanthomonas citri pv. citri</name>
    <dbReference type="NCBI Taxonomy" id="611301"/>
    <lineage>
        <taxon>Bacteria</taxon>
        <taxon>Pseudomonadati</taxon>
        <taxon>Pseudomonadota</taxon>
        <taxon>Gammaproteobacteria</taxon>
        <taxon>Lysobacterales</taxon>
        <taxon>Lysobacteraceae</taxon>
        <taxon>Xanthomonas</taxon>
    </lineage>
</organism>
<dbReference type="RefSeq" id="WP_015472713.1">
    <property type="nucleotide sequence ID" value="NZ_CAVLIX010000079.1"/>
</dbReference>
<keyword evidence="2" id="KW-1185">Reference proteome</keyword>
<name>A0A0U5BXE1_XANCI</name>
<protein>
    <submittedName>
        <fullName evidence="1">Glycosyltransferase</fullName>
    </submittedName>
</protein>
<reference evidence="1 2" key="1">
    <citation type="submission" date="2014-09" db="EMBL/GenBank/DDBJ databases">
        <authorList>
            <person name="Regsiter A."/>
        </authorList>
    </citation>
    <scope>NUCLEOTIDE SEQUENCE [LARGE SCALE GENOMIC DNA]</scope>
</reference>
<dbReference type="GO" id="GO:0016740">
    <property type="term" value="F:transferase activity"/>
    <property type="evidence" value="ECO:0007669"/>
    <property type="project" value="UniProtKB-KW"/>
</dbReference>
<gene>
    <name evidence="1" type="primary">wxocB</name>
    <name evidence="1" type="ORF">XAC3562_840007</name>
</gene>
<dbReference type="InterPro" id="IPR007739">
    <property type="entry name" value="RgpF"/>
</dbReference>
<proteinExistence type="predicted"/>
<sequence length="568" mass="64297">MEPMTAARRVAVVAHFDAEGLLTEFTRRLLDELLLQAERIVLVSTRLAYEQAMGLDPRITVIVRENVGYDFYSFRTGIFAVEALYSYDELIIANDSVVTIDQGGIGKAFAQMRDVECDVWGMTESLQVSRHLQSYFLVFRKSAFFTHYFDRFWRNVRVLDDKWEIILSYEVGLTQWLLSHGAKIGVAYRPDATAKRVAAARIKRKRLREGVNALIAAPSKQGVLQANPAHYHWDELYRRFGFIKSEVLREDPNGVLDVELASVIPDADARAMIEREVARMRQTRKNIMPIVTGDDSPASDELERYGVGAINAESLSSRFAIVLHLFHIDLIDSICAYMRNVIVDYDVFVSVKSISDRRIAVRYFQEHKIRASVFIHPNIGRDVGPFISLLNTGLLDRYDAVCKIHSKKSVYHDGGGQWRDDLMKALLGSSFDVLRVLRAFDDHPACGIVGPESAYLSNGRFWGGNEERLRVLAAETGIEEKRIRLGFFAGTMFWFRPAALSALRARSIGLSEFDPEAGQRDATLAHVIERLFVLWVEQAGFFAATTRSPNAALRHESYENQGIFVLPS</sequence>
<dbReference type="Proteomes" id="UP000052230">
    <property type="component" value="Unassembled WGS sequence"/>
</dbReference>
<evidence type="ECO:0000313" key="2">
    <source>
        <dbReference type="Proteomes" id="UP000052230"/>
    </source>
</evidence>
<dbReference type="EMBL" id="CCXZ01000182">
    <property type="protein sequence ID" value="CEG18355.1"/>
    <property type="molecule type" value="Genomic_DNA"/>
</dbReference>
<keyword evidence="1" id="KW-0808">Transferase</keyword>
<dbReference type="AlphaFoldDB" id="A0A0U5BXE1"/>
<accession>A0A0U5BXE1</accession>
<comment type="caution">
    <text evidence="1">The sequence shown here is derived from an EMBL/GenBank/DDBJ whole genome shotgun (WGS) entry which is preliminary data.</text>
</comment>
<dbReference type="Pfam" id="PF05045">
    <property type="entry name" value="RgpF"/>
    <property type="match status" value="2"/>
</dbReference>